<dbReference type="GO" id="GO:0009306">
    <property type="term" value="P:protein secretion"/>
    <property type="evidence" value="ECO:0007669"/>
    <property type="project" value="InterPro"/>
</dbReference>
<keyword evidence="5 9" id="KW-0812">Transmembrane</keyword>
<dbReference type="PANTHER" id="PTHR34040">
    <property type="entry name" value="FLAGELLAR BIOSYNTHETIC PROTEIN FLIQ"/>
    <property type="match status" value="1"/>
</dbReference>
<keyword evidence="10" id="KW-0969">Cilium</keyword>
<keyword evidence="4 9" id="KW-1003">Cell membrane</keyword>
<keyword evidence="8 9" id="KW-0975">Bacterial flagellum</keyword>
<dbReference type="RefSeq" id="WP_015751040.1">
    <property type="nucleotide sequence ID" value="NC_013223.1"/>
</dbReference>
<keyword evidence="6 9" id="KW-1133">Transmembrane helix</keyword>
<dbReference type="PRINTS" id="PR00952">
    <property type="entry name" value="TYPE3IMQPROT"/>
</dbReference>
<sequence length="91" mass="9709">MTPDFVVALTRQSVETILLVTSPMMISAVVVGLLISIFQAATQIQEQTLSFAPKVAAVMVALTIFAPWIIKIVLTYTEEVLRMAVSIGGGG</sequence>
<evidence type="ECO:0000256" key="7">
    <source>
        <dbReference type="ARBA" id="ARBA00023136"/>
    </source>
</evidence>
<accession>C8WYW6</accession>
<dbReference type="AlphaFoldDB" id="C8WYW6"/>
<keyword evidence="11" id="KW-1185">Reference proteome</keyword>
<comment type="function">
    <text evidence="9">Role in flagellar biosynthesis.</text>
</comment>
<dbReference type="eggNOG" id="COG1987">
    <property type="taxonomic scope" value="Bacteria"/>
</dbReference>
<evidence type="ECO:0000256" key="1">
    <source>
        <dbReference type="ARBA" id="ARBA00004651"/>
    </source>
</evidence>
<name>C8WYW6_DESRD</name>
<dbReference type="HOGENOM" id="CLU_164516_2_0_7"/>
<protein>
    <recommendedName>
        <fullName evidence="3 9">Flagellar biosynthetic protein FliQ</fullName>
    </recommendedName>
</protein>
<dbReference type="STRING" id="485915.Dret_0585"/>
<dbReference type="GO" id="GO:0044780">
    <property type="term" value="P:bacterial-type flagellum assembly"/>
    <property type="evidence" value="ECO:0007669"/>
    <property type="project" value="InterPro"/>
</dbReference>
<evidence type="ECO:0000313" key="10">
    <source>
        <dbReference type="EMBL" id="ACV67882.1"/>
    </source>
</evidence>
<dbReference type="PANTHER" id="PTHR34040:SF2">
    <property type="entry name" value="FLAGELLAR BIOSYNTHETIC PROTEIN FLIQ"/>
    <property type="match status" value="1"/>
</dbReference>
<organism evidence="10 11">
    <name type="scientific">Desulfohalobium retbaense (strain ATCC 49708 / DSM 5692 / JCM 16813 / HR100)</name>
    <dbReference type="NCBI Taxonomy" id="485915"/>
    <lineage>
        <taxon>Bacteria</taxon>
        <taxon>Pseudomonadati</taxon>
        <taxon>Thermodesulfobacteriota</taxon>
        <taxon>Desulfovibrionia</taxon>
        <taxon>Desulfovibrionales</taxon>
        <taxon>Desulfohalobiaceae</taxon>
        <taxon>Desulfohalobium</taxon>
    </lineage>
</organism>
<reference evidence="10 11" key="2">
    <citation type="journal article" date="2010" name="Stand. Genomic Sci.">
        <title>Complete genome sequence of Desulfohalobium retbaense type strain (HR(100)).</title>
        <authorList>
            <person name="Spring S."/>
            <person name="Nolan M."/>
            <person name="Lapidus A."/>
            <person name="Glavina Del Rio T."/>
            <person name="Copeland A."/>
            <person name="Tice H."/>
            <person name="Cheng J.F."/>
            <person name="Lucas S."/>
            <person name="Land M."/>
            <person name="Chen F."/>
            <person name="Bruce D."/>
            <person name="Goodwin L."/>
            <person name="Pitluck S."/>
            <person name="Ivanova N."/>
            <person name="Mavromatis K."/>
            <person name="Mikhailova N."/>
            <person name="Pati A."/>
            <person name="Chen A."/>
            <person name="Palaniappan K."/>
            <person name="Hauser L."/>
            <person name="Chang Y.J."/>
            <person name="Jeffries C.D."/>
            <person name="Munk C."/>
            <person name="Kiss H."/>
            <person name="Chain P."/>
            <person name="Han C."/>
            <person name="Brettin T."/>
            <person name="Detter J.C."/>
            <person name="Schuler E."/>
            <person name="Goker M."/>
            <person name="Rohde M."/>
            <person name="Bristow J."/>
            <person name="Eisen J.A."/>
            <person name="Markowitz V."/>
            <person name="Hugenholtz P."/>
            <person name="Kyrpides N.C."/>
            <person name="Klenk H.P."/>
        </authorList>
    </citation>
    <scope>NUCLEOTIDE SEQUENCE [LARGE SCALE GENOMIC DNA]</scope>
    <source>
        <strain evidence="10 11">DSM 5692</strain>
    </source>
</reference>
<keyword evidence="7 9" id="KW-0472">Membrane</keyword>
<dbReference type="Proteomes" id="UP000001052">
    <property type="component" value="Chromosome"/>
</dbReference>
<dbReference type="PIRSF" id="PIRSF004669">
    <property type="entry name" value="FliQ"/>
    <property type="match status" value="1"/>
</dbReference>
<dbReference type="EMBL" id="CP001734">
    <property type="protein sequence ID" value="ACV67882.1"/>
    <property type="molecule type" value="Genomic_DNA"/>
</dbReference>
<evidence type="ECO:0000256" key="4">
    <source>
        <dbReference type="ARBA" id="ARBA00022475"/>
    </source>
</evidence>
<evidence type="ECO:0000256" key="8">
    <source>
        <dbReference type="ARBA" id="ARBA00023143"/>
    </source>
</evidence>
<evidence type="ECO:0000256" key="2">
    <source>
        <dbReference type="ARBA" id="ARBA00006156"/>
    </source>
</evidence>
<reference evidence="11" key="1">
    <citation type="submission" date="2009-09" db="EMBL/GenBank/DDBJ databases">
        <title>The complete chromosome of Desulfohalobium retbaense DSM 5692.</title>
        <authorList>
            <consortium name="US DOE Joint Genome Institute (JGI-PGF)"/>
            <person name="Lucas S."/>
            <person name="Copeland A."/>
            <person name="Lapidus A."/>
            <person name="Glavina del Rio T."/>
            <person name="Dalin E."/>
            <person name="Tice H."/>
            <person name="Bruce D."/>
            <person name="Goodwin L."/>
            <person name="Pitluck S."/>
            <person name="Kyrpides N."/>
            <person name="Mavromatis K."/>
            <person name="Ivanova N."/>
            <person name="Mikhailova N."/>
            <person name="Munk A.C."/>
            <person name="Brettin T."/>
            <person name="Detter J.C."/>
            <person name="Han C."/>
            <person name="Tapia R."/>
            <person name="Larimer F."/>
            <person name="Land M."/>
            <person name="Hauser L."/>
            <person name="Markowitz V."/>
            <person name="Cheng J.-F."/>
            <person name="Hugenholtz P."/>
            <person name="Woyke T."/>
            <person name="Wu D."/>
            <person name="Spring S."/>
            <person name="Klenk H.-P."/>
            <person name="Eisen J.A."/>
        </authorList>
    </citation>
    <scope>NUCLEOTIDE SEQUENCE [LARGE SCALE GENOMIC DNA]</scope>
    <source>
        <strain evidence="11">DSM 5692</strain>
    </source>
</reference>
<comment type="similarity">
    <text evidence="2 9">Belongs to the FliQ/MopD/SpaQ family.</text>
</comment>
<proteinExistence type="inferred from homology"/>
<dbReference type="KEGG" id="drt:Dret_0585"/>
<evidence type="ECO:0000313" key="11">
    <source>
        <dbReference type="Proteomes" id="UP000001052"/>
    </source>
</evidence>
<dbReference type="GO" id="GO:0009425">
    <property type="term" value="C:bacterial-type flagellum basal body"/>
    <property type="evidence" value="ECO:0007669"/>
    <property type="project" value="UniProtKB-SubCell"/>
</dbReference>
<dbReference type="Pfam" id="PF01313">
    <property type="entry name" value="Bac_export_3"/>
    <property type="match status" value="1"/>
</dbReference>
<evidence type="ECO:0000256" key="5">
    <source>
        <dbReference type="ARBA" id="ARBA00022692"/>
    </source>
</evidence>
<keyword evidence="10" id="KW-0966">Cell projection</keyword>
<dbReference type="GO" id="GO:0005886">
    <property type="term" value="C:plasma membrane"/>
    <property type="evidence" value="ECO:0007669"/>
    <property type="project" value="UniProtKB-SubCell"/>
</dbReference>
<dbReference type="OrthoDB" id="9806440at2"/>
<dbReference type="InterPro" id="IPR006305">
    <property type="entry name" value="FliQ"/>
</dbReference>
<dbReference type="NCBIfam" id="TIGR01402">
    <property type="entry name" value="fliQ"/>
    <property type="match status" value="1"/>
</dbReference>
<evidence type="ECO:0000256" key="3">
    <source>
        <dbReference type="ARBA" id="ARBA00021718"/>
    </source>
</evidence>
<comment type="subcellular location">
    <subcellularLocation>
        <location evidence="1 9">Cell membrane</location>
        <topology evidence="1">Multi-pass membrane protein</topology>
    </subcellularLocation>
    <subcellularLocation>
        <location evidence="9">Bacterial flagellum basal body</location>
    </subcellularLocation>
</comment>
<keyword evidence="10" id="KW-0282">Flagellum</keyword>
<dbReference type="InterPro" id="IPR002191">
    <property type="entry name" value="Bac_export_3"/>
</dbReference>
<gene>
    <name evidence="9" type="primary">fliQ</name>
    <name evidence="10" type="ordered locus">Dret_0585</name>
</gene>
<feature type="transmembrane region" description="Helical" evidence="9">
    <location>
        <begin position="17"/>
        <end position="39"/>
    </location>
</feature>
<evidence type="ECO:0000256" key="6">
    <source>
        <dbReference type="ARBA" id="ARBA00022989"/>
    </source>
</evidence>
<feature type="transmembrane region" description="Helical" evidence="9">
    <location>
        <begin position="51"/>
        <end position="70"/>
    </location>
</feature>
<evidence type="ECO:0000256" key="9">
    <source>
        <dbReference type="RuleBase" id="RU364090"/>
    </source>
</evidence>